<feature type="transmembrane region" description="Helical" evidence="1">
    <location>
        <begin position="210"/>
        <end position="228"/>
    </location>
</feature>
<feature type="transmembrane region" description="Helical" evidence="1">
    <location>
        <begin position="181"/>
        <end position="198"/>
    </location>
</feature>
<organism evidence="2 3">
    <name type="scientific">Xenorhabdus bovienii str. Intermedium</name>
    <dbReference type="NCBI Taxonomy" id="1379677"/>
    <lineage>
        <taxon>Bacteria</taxon>
        <taxon>Pseudomonadati</taxon>
        <taxon>Pseudomonadota</taxon>
        <taxon>Gammaproteobacteria</taxon>
        <taxon>Enterobacterales</taxon>
        <taxon>Morganellaceae</taxon>
        <taxon>Xenorhabdus</taxon>
    </lineage>
</organism>
<keyword evidence="1" id="KW-0472">Membrane</keyword>
<feature type="transmembrane region" description="Helical" evidence="1">
    <location>
        <begin position="60"/>
        <end position="79"/>
    </location>
</feature>
<name>A0A077QMI6_XENBV</name>
<protein>
    <submittedName>
        <fullName evidence="2">Uncharacterized protein</fullName>
    </submittedName>
</protein>
<gene>
    <name evidence="2" type="ORF">XBI1_2670007</name>
</gene>
<evidence type="ECO:0000256" key="1">
    <source>
        <dbReference type="SAM" id="Phobius"/>
    </source>
</evidence>
<dbReference type="HOGENOM" id="CLU_741768_0_0_6"/>
<feature type="transmembrane region" description="Helical" evidence="1">
    <location>
        <begin position="234"/>
        <end position="253"/>
    </location>
</feature>
<feature type="transmembrane region" description="Helical" evidence="1">
    <location>
        <begin position="157"/>
        <end position="175"/>
    </location>
</feature>
<dbReference type="EMBL" id="CBTB010000187">
    <property type="protein sequence ID" value="CDH33516.1"/>
    <property type="molecule type" value="Genomic_DNA"/>
</dbReference>
<evidence type="ECO:0000313" key="2">
    <source>
        <dbReference type="EMBL" id="CDH33516.1"/>
    </source>
</evidence>
<evidence type="ECO:0000313" key="3">
    <source>
        <dbReference type="Proteomes" id="UP000028480"/>
    </source>
</evidence>
<comment type="caution">
    <text evidence="2">The sequence shown here is derived from an EMBL/GenBank/DDBJ whole genome shotgun (WGS) entry which is preliminary data.</text>
</comment>
<feature type="transmembrane region" description="Helical" evidence="1">
    <location>
        <begin position="330"/>
        <end position="349"/>
    </location>
</feature>
<feature type="transmembrane region" description="Helical" evidence="1">
    <location>
        <begin position="100"/>
        <end position="125"/>
    </location>
</feature>
<sequence length="373" mass="43334">MNIFIADALEYKWKIKSFASGNKNLIIFLCFLFIPAKASGIIYGLIYFSQFALTPNTPIQSLYISLILLLIYVIFYSLQRPLFPVKYSNSMISSLIDKKSFFLLRIIFLAYSAIPLSILFFIGLLSNDKSSIGHIISVLFLVTSFSCIGFFLYELRLFSFLSLSVIFILFFIFNHGPLYNISYTAIILLVALNLFIRTNDNISHRITEKSFLPSFLLSPYFINLLYFIKNKKIFTINLIISVILSYLICYIAYQQTPDRTIYITIIYLSFTLYIFTLFFYNIIHIENKHLSYLVNFSSKRKFIFINYSLCLLLFIICGLYYIIMTQSNTILIFYYSGIYSLIALINLSRSQYTKLITLCVIVLFSCLGGYIYA</sequence>
<dbReference type="Proteomes" id="UP000028480">
    <property type="component" value="Unassembled WGS sequence"/>
</dbReference>
<feature type="transmembrane region" description="Helical" evidence="1">
    <location>
        <begin position="355"/>
        <end position="372"/>
    </location>
</feature>
<feature type="transmembrane region" description="Helical" evidence="1">
    <location>
        <begin position="131"/>
        <end position="152"/>
    </location>
</feature>
<feature type="transmembrane region" description="Helical" evidence="1">
    <location>
        <begin position="25"/>
        <end position="48"/>
    </location>
</feature>
<reference evidence="2" key="1">
    <citation type="submission" date="2013-07" db="EMBL/GenBank/DDBJ databases">
        <title>Sub-species coevolution in mutualistic symbiosis.</title>
        <authorList>
            <person name="Murfin K."/>
            <person name="Klassen J."/>
            <person name="Lee M."/>
            <person name="Forst S."/>
            <person name="Stock P."/>
            <person name="Goodrich-Blair H."/>
        </authorList>
    </citation>
    <scope>NUCLEOTIDE SEQUENCE [LARGE SCALE GENOMIC DNA]</scope>
    <source>
        <strain evidence="2">Intermedium</strain>
    </source>
</reference>
<proteinExistence type="predicted"/>
<keyword evidence="1" id="KW-0812">Transmembrane</keyword>
<feature type="transmembrane region" description="Helical" evidence="1">
    <location>
        <begin position="260"/>
        <end position="283"/>
    </location>
</feature>
<feature type="transmembrane region" description="Helical" evidence="1">
    <location>
        <begin position="303"/>
        <end position="323"/>
    </location>
</feature>
<dbReference type="AlphaFoldDB" id="A0A077QMI6"/>
<keyword evidence="1" id="KW-1133">Transmembrane helix</keyword>
<accession>A0A077QMI6</accession>